<comment type="caution">
    <text evidence="1">The sequence shown here is derived from an EMBL/GenBank/DDBJ whole genome shotgun (WGS) entry which is preliminary data.</text>
</comment>
<proteinExistence type="predicted"/>
<evidence type="ECO:0000313" key="1">
    <source>
        <dbReference type="EMBL" id="MBM7618821.1"/>
    </source>
</evidence>
<protein>
    <recommendedName>
        <fullName evidence="3">DUF1850 domain-containing protein</fullName>
    </recommendedName>
</protein>
<organism evidence="1 2">
    <name type="scientific">Sutcliffiella tianshenii</name>
    <dbReference type="NCBI Taxonomy" id="1463404"/>
    <lineage>
        <taxon>Bacteria</taxon>
        <taxon>Bacillati</taxon>
        <taxon>Bacillota</taxon>
        <taxon>Bacilli</taxon>
        <taxon>Bacillales</taxon>
        <taxon>Bacillaceae</taxon>
        <taxon>Sutcliffiella</taxon>
    </lineage>
</organism>
<dbReference type="Pfam" id="PF08905">
    <property type="entry name" value="DUF1850"/>
    <property type="match status" value="1"/>
</dbReference>
<dbReference type="InterPro" id="IPR015001">
    <property type="entry name" value="DUF1850"/>
</dbReference>
<sequence>MKLLSKKSIVLIISSFTAVLILFLFLFPLRTALVFHVENTEEIQAFLPIEEEDTFQLIFTHSIHLTDVVEKYRVMDDLQIVQTEIVYEEFGIGMPSNAGEGEEFVYEDGKYHIKNMSNVFPSLNIRNGKTVSKNRLAWGNDGEKMIWFNEYFIPGDWYKVKVEKLTLWQYLKGMKIHE</sequence>
<evidence type="ECO:0000313" key="2">
    <source>
        <dbReference type="Proteomes" id="UP000737402"/>
    </source>
</evidence>
<dbReference type="EMBL" id="JAFBED010000001">
    <property type="protein sequence ID" value="MBM7618821.1"/>
    <property type="molecule type" value="Genomic_DNA"/>
</dbReference>
<dbReference type="Proteomes" id="UP000737402">
    <property type="component" value="Unassembled WGS sequence"/>
</dbReference>
<reference evidence="1 2" key="1">
    <citation type="submission" date="2021-01" db="EMBL/GenBank/DDBJ databases">
        <title>Genomic Encyclopedia of Type Strains, Phase IV (KMG-IV): sequencing the most valuable type-strain genomes for metagenomic binning, comparative biology and taxonomic classification.</title>
        <authorList>
            <person name="Goeker M."/>
        </authorList>
    </citation>
    <scope>NUCLEOTIDE SEQUENCE [LARGE SCALE GENOMIC DNA]</scope>
    <source>
        <strain evidence="1 2">DSM 25879</strain>
    </source>
</reference>
<name>A0ABS2NVX8_9BACI</name>
<dbReference type="RefSeq" id="WP_204413282.1">
    <property type="nucleotide sequence ID" value="NZ_JAFBED010000001.1"/>
</dbReference>
<evidence type="ECO:0008006" key="3">
    <source>
        <dbReference type="Google" id="ProtNLM"/>
    </source>
</evidence>
<gene>
    <name evidence="1" type="ORF">JOC95_000663</name>
</gene>
<keyword evidence="2" id="KW-1185">Reference proteome</keyword>
<accession>A0ABS2NVX8</accession>